<evidence type="ECO:0000256" key="1">
    <source>
        <dbReference type="ARBA" id="ARBA00004883"/>
    </source>
</evidence>
<dbReference type="UniPathway" id="UPA00128">
    <property type="reaction ID" value="UER00191"/>
</dbReference>
<evidence type="ECO:0000256" key="7">
    <source>
        <dbReference type="ARBA" id="ARBA00023268"/>
    </source>
</evidence>
<feature type="domain" description="NAD-dependent epimerase/dehydratase" evidence="10">
    <location>
        <begin position="17"/>
        <end position="239"/>
    </location>
</feature>
<feature type="binding site" evidence="9">
    <location>
        <begin position="172"/>
        <end position="175"/>
    </location>
    <ligand>
        <name>NADP(+)</name>
        <dbReference type="ChEBI" id="CHEBI:58349"/>
    </ligand>
</feature>
<keyword evidence="5 9" id="KW-0560">Oxidoreductase</keyword>
<dbReference type="AlphaFoldDB" id="A0A4R2R841"/>
<keyword evidence="7 9" id="KW-0511">Multifunctional enzyme</keyword>
<organism evidence="11 12">
    <name type="scientific">Rhodovulum bhavnagarense</name>
    <dbReference type="NCBI Taxonomy" id="992286"/>
    <lineage>
        <taxon>Bacteria</taxon>
        <taxon>Pseudomonadati</taxon>
        <taxon>Pseudomonadota</taxon>
        <taxon>Alphaproteobacteria</taxon>
        <taxon>Rhodobacterales</taxon>
        <taxon>Paracoccaceae</taxon>
        <taxon>Rhodovulum</taxon>
    </lineage>
</organism>
<reference evidence="11 12" key="1">
    <citation type="submission" date="2019-03" db="EMBL/GenBank/DDBJ databases">
        <title>Genomic Encyclopedia of Type Strains, Phase IV (KMG-IV): sequencing the most valuable type-strain genomes for metagenomic binning, comparative biology and taxonomic classification.</title>
        <authorList>
            <person name="Goeker M."/>
        </authorList>
    </citation>
    <scope>NUCLEOTIDE SEQUENCE [LARGE SCALE GENOMIC DNA]</scope>
    <source>
        <strain evidence="11 12">DSM 24766</strain>
    </source>
</reference>
<dbReference type="Pfam" id="PF01370">
    <property type="entry name" value="Epimerase"/>
    <property type="match status" value="1"/>
</dbReference>
<evidence type="ECO:0000256" key="5">
    <source>
        <dbReference type="ARBA" id="ARBA00023002"/>
    </source>
</evidence>
<dbReference type="PANTHER" id="PTHR43238:SF1">
    <property type="entry name" value="GDP-L-FUCOSE SYNTHASE"/>
    <property type="match status" value="1"/>
</dbReference>
<proteinExistence type="inferred from homology"/>
<comment type="catalytic activity">
    <reaction evidence="8 9">
        <text>GDP-beta-L-fucose + NADP(+) = GDP-4-dehydro-alpha-D-rhamnose + NADPH + H(+)</text>
        <dbReference type="Rhea" id="RHEA:18885"/>
        <dbReference type="ChEBI" id="CHEBI:15378"/>
        <dbReference type="ChEBI" id="CHEBI:57273"/>
        <dbReference type="ChEBI" id="CHEBI:57783"/>
        <dbReference type="ChEBI" id="CHEBI:57964"/>
        <dbReference type="ChEBI" id="CHEBI:58349"/>
        <dbReference type="EC" id="1.1.1.271"/>
    </reaction>
</comment>
<dbReference type="GO" id="GO:0050577">
    <property type="term" value="F:GDP-L-fucose synthase activity"/>
    <property type="evidence" value="ECO:0007669"/>
    <property type="project" value="UniProtKB-UniRule"/>
</dbReference>
<evidence type="ECO:0000256" key="2">
    <source>
        <dbReference type="ARBA" id="ARBA00005959"/>
    </source>
</evidence>
<dbReference type="SUPFAM" id="SSF51735">
    <property type="entry name" value="NAD(P)-binding Rossmann-fold domains"/>
    <property type="match status" value="1"/>
</dbReference>
<evidence type="ECO:0000256" key="6">
    <source>
        <dbReference type="ARBA" id="ARBA00023235"/>
    </source>
</evidence>
<feature type="active site" description="Proton donor/acceptor" evidence="9">
    <location>
        <position position="145"/>
    </location>
</feature>
<comment type="function">
    <text evidence="9">Catalyzes the two-step NADP-dependent conversion of GDP-4-dehydro-6-deoxy-D-mannose to GDP-fucose, involving an epimerase and a reductase reaction.</text>
</comment>
<keyword evidence="12" id="KW-1185">Reference proteome</keyword>
<evidence type="ECO:0000313" key="11">
    <source>
        <dbReference type="EMBL" id="TCP58793.1"/>
    </source>
</evidence>
<evidence type="ECO:0000256" key="4">
    <source>
        <dbReference type="ARBA" id="ARBA00022857"/>
    </source>
</evidence>
<dbReference type="Gene3D" id="3.40.50.720">
    <property type="entry name" value="NAD(P)-binding Rossmann-like Domain"/>
    <property type="match status" value="1"/>
</dbReference>
<feature type="binding site" evidence="9">
    <location>
        <position position="287"/>
    </location>
    <ligand>
        <name>substrate</name>
    </ligand>
</feature>
<dbReference type="HAMAP" id="MF_00956">
    <property type="entry name" value="GDP_fucose_synth"/>
    <property type="match status" value="1"/>
</dbReference>
<comment type="similarity">
    <text evidence="2 9">Belongs to the NAD(P)-dependent epimerase/dehydratase family. Fucose synthase subfamily.</text>
</comment>
<feature type="binding site" evidence="9">
    <location>
        <position position="149"/>
    </location>
    <ligand>
        <name>NADP(+)</name>
        <dbReference type="ChEBI" id="CHEBI:58349"/>
    </ligand>
</feature>
<dbReference type="EMBL" id="SLXU01000017">
    <property type="protein sequence ID" value="TCP58793.1"/>
    <property type="molecule type" value="Genomic_DNA"/>
</dbReference>
<protein>
    <recommendedName>
        <fullName evidence="3 9">GDP-L-fucose synthase</fullName>
        <ecNumber evidence="3 9">1.1.1.271</ecNumber>
    </recommendedName>
    <alternativeName>
        <fullName evidence="9">GDP-4-keto-6-deoxy-D-mannose-3,5-epimerase-4-reductase</fullName>
    </alternativeName>
</protein>
<dbReference type="GO" id="GO:0042351">
    <property type="term" value="P:'de novo' GDP-L-fucose biosynthetic process"/>
    <property type="evidence" value="ECO:0007669"/>
    <property type="project" value="UniProtKB-UniRule"/>
</dbReference>
<feature type="binding site" evidence="9">
    <location>
        <position position="218"/>
    </location>
    <ligand>
        <name>substrate</name>
    </ligand>
</feature>
<dbReference type="InterPro" id="IPR028614">
    <property type="entry name" value="GDP_fucose/colitose_synth"/>
</dbReference>
<dbReference type="InterPro" id="IPR001509">
    <property type="entry name" value="Epimerase_deHydtase"/>
</dbReference>
<dbReference type="GO" id="GO:0016853">
    <property type="term" value="F:isomerase activity"/>
    <property type="evidence" value="ECO:0007669"/>
    <property type="project" value="UniProtKB-KW"/>
</dbReference>
<feature type="site" description="Important for catalytic activity" evidence="9">
    <location>
        <position position="118"/>
    </location>
</feature>
<feature type="binding site" evidence="9">
    <location>
        <begin position="114"/>
        <end position="117"/>
    </location>
    <ligand>
        <name>NADP(+)</name>
        <dbReference type="ChEBI" id="CHEBI:58349"/>
    </ligand>
</feature>
<dbReference type="GO" id="GO:0070401">
    <property type="term" value="F:NADP+ binding"/>
    <property type="evidence" value="ECO:0007669"/>
    <property type="project" value="UniProtKB-UniRule"/>
</dbReference>
<keyword evidence="4 9" id="KW-0521">NADP</keyword>
<dbReference type="FunFam" id="3.40.50.720:FF:000101">
    <property type="entry name" value="GDP-L-fucose synthase"/>
    <property type="match status" value="1"/>
</dbReference>
<feature type="binding site" evidence="9">
    <location>
        <position position="188"/>
    </location>
    <ligand>
        <name>NADP(+)</name>
        <dbReference type="ChEBI" id="CHEBI:58349"/>
    </ligand>
</feature>
<name>A0A4R2R841_9RHOB</name>
<feature type="binding site" evidence="9">
    <location>
        <begin position="20"/>
        <end position="26"/>
    </location>
    <ligand>
        <name>NADP(+)</name>
        <dbReference type="ChEBI" id="CHEBI:58349"/>
    </ligand>
</feature>
<accession>A0A4R2R841</accession>
<comment type="caution">
    <text evidence="11">The sequence shown here is derived from an EMBL/GenBank/DDBJ whole genome shotgun (WGS) entry which is preliminary data.</text>
</comment>
<comment type="pathway">
    <text evidence="1 9">Nucleotide-sugar biosynthesis; GDP-L-fucose biosynthesis via de novo pathway; GDP-L-fucose from GDP-alpha-D-mannose: step 2/2.</text>
</comment>
<keyword evidence="6 9" id="KW-0413">Isomerase</keyword>
<sequence>MGWLCQLRWKGEPMKTYVAGHRGMVGGAILRRLQDQGAAVITRTHAELDLTNQAAVRSFMQEEEPDAVILAAAKVGGIHANNTYPAEFIYENLMIEANVIHQAFAAGVRRLLFLGSSCIYPRMAPQPMVEEALLTGVLEPTNEPYAIAKIAGIKLCESYNRQYGVDYRSVMPTNLYGPGDNFHPENSHVLPALIRRFHEAAQSGAGEVTIWGTGTPRREFLHVDDMAEAALFVLDLDREIYAANTEPMRSHINVGTGEDISILELAHLVAEITGYGGKIVTDPHKPDGTPRKLMDVSRLETMGWRAKIGLREGIRDSYRWFLENTSVRRG</sequence>
<dbReference type="Proteomes" id="UP000295050">
    <property type="component" value="Unassembled WGS sequence"/>
</dbReference>
<feature type="binding site" evidence="9">
    <location>
        <position position="196"/>
    </location>
    <ligand>
        <name>substrate</name>
    </ligand>
</feature>
<evidence type="ECO:0000256" key="8">
    <source>
        <dbReference type="ARBA" id="ARBA00051935"/>
    </source>
</evidence>
<evidence type="ECO:0000256" key="3">
    <source>
        <dbReference type="ARBA" id="ARBA00012371"/>
    </source>
</evidence>
<gene>
    <name evidence="9" type="primary">fcl</name>
    <name evidence="11" type="ORF">EV663_11759</name>
</gene>
<dbReference type="PANTHER" id="PTHR43238">
    <property type="entry name" value="GDP-L-FUCOSE SYNTHASE"/>
    <property type="match status" value="1"/>
</dbReference>
<dbReference type="InterPro" id="IPR036291">
    <property type="entry name" value="NAD(P)-bd_dom_sf"/>
</dbReference>
<dbReference type="CDD" id="cd05239">
    <property type="entry name" value="GDP_FS_SDR_e"/>
    <property type="match status" value="1"/>
</dbReference>
<feature type="binding site" evidence="9">
    <location>
        <position position="211"/>
    </location>
    <ligand>
        <name>substrate</name>
    </ligand>
</feature>
<evidence type="ECO:0000259" key="10">
    <source>
        <dbReference type="Pfam" id="PF01370"/>
    </source>
</evidence>
<evidence type="ECO:0000313" key="12">
    <source>
        <dbReference type="Proteomes" id="UP000295050"/>
    </source>
</evidence>
<feature type="site" description="Important for catalytic activity" evidence="9">
    <location>
        <position position="116"/>
    </location>
</feature>
<evidence type="ECO:0000256" key="9">
    <source>
        <dbReference type="HAMAP-Rule" id="MF_00956"/>
    </source>
</evidence>
<dbReference type="EC" id="1.1.1.271" evidence="3 9"/>
<dbReference type="Gene3D" id="3.90.25.10">
    <property type="entry name" value="UDP-galactose 4-epimerase, domain 1"/>
    <property type="match status" value="1"/>
</dbReference>